<dbReference type="eggNOG" id="COG1502">
    <property type="taxonomic scope" value="Bacteria"/>
</dbReference>
<proteinExistence type="predicted"/>
<dbReference type="Proteomes" id="UP000000329">
    <property type="component" value="Chromosome"/>
</dbReference>
<accession>D8IV54</accession>
<evidence type="ECO:0000256" key="3">
    <source>
        <dbReference type="ARBA" id="ARBA00022801"/>
    </source>
</evidence>
<evidence type="ECO:0000256" key="2">
    <source>
        <dbReference type="ARBA" id="ARBA00022737"/>
    </source>
</evidence>
<dbReference type="AlphaFoldDB" id="D8IV54"/>
<comment type="catalytic activity">
    <reaction evidence="1">
        <text>a 1,2-diacyl-sn-glycero-3-phosphocholine + H2O = a 1,2-diacyl-sn-glycero-3-phosphate + choline + H(+)</text>
        <dbReference type="Rhea" id="RHEA:14445"/>
        <dbReference type="ChEBI" id="CHEBI:15354"/>
        <dbReference type="ChEBI" id="CHEBI:15377"/>
        <dbReference type="ChEBI" id="CHEBI:15378"/>
        <dbReference type="ChEBI" id="CHEBI:57643"/>
        <dbReference type="ChEBI" id="CHEBI:58608"/>
        <dbReference type="EC" id="3.1.4.4"/>
    </reaction>
</comment>
<gene>
    <name evidence="7" type="ordered locus">Hsero_0247</name>
</gene>
<evidence type="ECO:0000256" key="5">
    <source>
        <dbReference type="SAM" id="MobiDB-lite"/>
    </source>
</evidence>
<keyword evidence="2" id="KW-0677">Repeat</keyword>
<dbReference type="Pfam" id="PF13091">
    <property type="entry name" value="PLDc_2"/>
    <property type="match status" value="1"/>
</dbReference>
<sequence length="222" mass="25038">MVPASHDTVKALGHGTSMPNQDKELESELARERAHQERMKEVERHEFKEREDGAPPELVRKPKALTPNTNPRSNADIAKELDSLGIKTLVASLWTYDHDGVSKGEKYREIYIHSKLMIIDDAFFTLGSANLNLRSMAVDAEINIGCDDPRLSKNLRSRVFTMHTDDAIRCNGGDGGHHAIQEAFDAWVKLLSENRISKDDQKPCKGFLIPFEDKRTSNMRIA</sequence>
<dbReference type="STRING" id="757424.Hsero_0247"/>
<feature type="compositionally biased region" description="Basic and acidic residues" evidence="5">
    <location>
        <begin position="21"/>
        <end position="53"/>
    </location>
</feature>
<dbReference type="EMBL" id="CP002039">
    <property type="protein sequence ID" value="ADJ61773.1"/>
    <property type="molecule type" value="Genomic_DNA"/>
</dbReference>
<keyword evidence="8" id="KW-1185">Reference proteome</keyword>
<dbReference type="GeneID" id="52091196"/>
<protein>
    <submittedName>
        <fullName evidence="7">Phosphatidylserine/phosphatidylglycerophosphate/ cardiolipin synthase protein</fullName>
    </submittedName>
</protein>
<dbReference type="InterPro" id="IPR001736">
    <property type="entry name" value="PLipase_D/transphosphatidylase"/>
</dbReference>
<evidence type="ECO:0000256" key="4">
    <source>
        <dbReference type="ARBA" id="ARBA00023098"/>
    </source>
</evidence>
<evidence type="ECO:0000256" key="1">
    <source>
        <dbReference type="ARBA" id="ARBA00000798"/>
    </source>
</evidence>
<dbReference type="SUPFAM" id="SSF56024">
    <property type="entry name" value="Phospholipase D/nuclease"/>
    <property type="match status" value="1"/>
</dbReference>
<dbReference type="PANTHER" id="PTHR18896">
    <property type="entry name" value="PHOSPHOLIPASE D"/>
    <property type="match status" value="1"/>
</dbReference>
<dbReference type="PANTHER" id="PTHR18896:SF76">
    <property type="entry name" value="PHOSPHOLIPASE"/>
    <property type="match status" value="1"/>
</dbReference>
<evidence type="ECO:0000259" key="6">
    <source>
        <dbReference type="PROSITE" id="PS50035"/>
    </source>
</evidence>
<dbReference type="RefSeq" id="WP_013232295.1">
    <property type="nucleotide sequence ID" value="NC_014323.1"/>
</dbReference>
<dbReference type="HOGENOM" id="CLU_1243906_0_0_4"/>
<keyword evidence="3" id="KW-0378">Hydrolase</keyword>
<dbReference type="PROSITE" id="PS50035">
    <property type="entry name" value="PLD"/>
    <property type="match status" value="1"/>
</dbReference>
<dbReference type="Gene3D" id="3.30.870.10">
    <property type="entry name" value="Endonuclease Chain A"/>
    <property type="match status" value="1"/>
</dbReference>
<evidence type="ECO:0000313" key="7">
    <source>
        <dbReference type="EMBL" id="ADJ61773.1"/>
    </source>
</evidence>
<dbReference type="KEGG" id="hse:Hsero_0247"/>
<evidence type="ECO:0000313" key="8">
    <source>
        <dbReference type="Proteomes" id="UP000000329"/>
    </source>
</evidence>
<feature type="domain" description="PLD phosphodiesterase" evidence="6">
    <location>
        <begin position="108"/>
        <end position="135"/>
    </location>
</feature>
<dbReference type="SMART" id="SM00155">
    <property type="entry name" value="PLDc"/>
    <property type="match status" value="1"/>
</dbReference>
<dbReference type="InterPro" id="IPR025202">
    <property type="entry name" value="PLD-like_dom"/>
</dbReference>
<dbReference type="GO" id="GO:0004630">
    <property type="term" value="F:phospholipase D activity"/>
    <property type="evidence" value="ECO:0007669"/>
    <property type="project" value="UniProtKB-EC"/>
</dbReference>
<dbReference type="GO" id="GO:0009395">
    <property type="term" value="P:phospholipid catabolic process"/>
    <property type="evidence" value="ECO:0007669"/>
    <property type="project" value="TreeGrafter"/>
</dbReference>
<name>D8IV54_HERSS</name>
<reference evidence="7 8" key="1">
    <citation type="submission" date="2010-04" db="EMBL/GenBank/DDBJ databases">
        <title>The genome of Herbaspirillum seropedicae SmR1, an endophytic, nitrogen-fixing, plant-growth promoting beta-Proteobacteria.</title>
        <authorList>
            <person name="Pedrosa F.O."/>
            <person name="Monteiro R.A."/>
            <person name="Wassem R."/>
            <person name="Cruz L.M."/>
            <person name="Ayub R.A."/>
            <person name="Colauto N.B."/>
            <person name="Fernandez M.A."/>
            <person name="Fungaro M.H.P."/>
            <person name="Grisard E.C."/>
            <person name="Hungria M."/>
            <person name="Madeira H.M.F."/>
            <person name="Nodari R.O."/>
            <person name="Osaku C.A."/>
            <person name="Petzl-Erler M.L."/>
            <person name="Terenzi H."/>
            <person name="Vieira L.G.E."/>
            <person name="Almeida M.I.M."/>
            <person name="Alves L.R."/>
            <person name="Arantes O.M.N."/>
            <person name="Balsanelli E."/>
            <person name="Barcellos F.G."/>
            <person name="Baura V.A."/>
            <person name="Binde D.R."/>
            <person name="Campo R.J."/>
            <person name="Chubatsu L.S."/>
            <person name="Chueire L.M.O."/>
            <person name="Ciferri R.R."/>
            <person name="Correa L.C."/>
            <person name="da Conceicao Silva J.L."/>
            <person name="Dabul A.N.G."/>
            <person name="Dambros B.P."/>
            <person name="Faoro H."/>
            <person name="Favetti A."/>
            <person name="Friedermann G."/>
            <person name="Furlaneto M.C."/>
            <person name="Gasques L.S."/>
            <person name="Gimenes C.C.T."/>
            <person name="Gioppo N.M.R."/>
            <person name="Glienke-Blanco C."/>
            <person name="Godoy L.P."/>
            <person name="Guerra M.P."/>
            <person name="Karp S."/>
            <person name="Kava-Cordeiro V."/>
            <person name="Margarido V.P."/>
            <person name="Mathioni S.M."/>
            <person name="Menck-Soares M.A."/>
            <person name="Murace N.K."/>
            <person name="Nicolas M.F."/>
            <person name="Oliveira C.E.C."/>
            <person name="Pagnan N.A.B."/>
            <person name="Pamphile J.A."/>
            <person name="Patussi E.V."/>
            <person name="Pereira L.F.P."/>
            <person name="Pereira-Ferrari L."/>
            <person name="Pinto F.G.S."/>
            <person name="Precoma C."/>
            <person name="Prioli A.J."/>
            <person name="Prioli S.M.A.P."/>
            <person name="Raittz R.T."/>
            <person name="Ramos H.J.O."/>
            <person name="Ribeiro E.M.S.F."/>
            <person name="Rigo L.U."/>
            <person name="Rocha C.L.M.S.C."/>
            <person name="Rocha S.N."/>
            <person name="Santos K."/>
            <person name="Satori D."/>
            <person name="Silva A.G."/>
            <person name="Simao R.C.G."/>
            <person name="Soares M.A.M."/>
            <person name="Souza E.M."/>
            <person name="Steffens M.B.R."/>
            <person name="Steindel M."/>
            <person name="Tadra-Sfeir M.Z."/>
            <person name="Takahashi E.K."/>
            <person name="Torres R.A."/>
            <person name="Valle J.S."/>
            <person name="Vernal J.I."/>
            <person name="Vilas-Boas L.A."/>
            <person name="Watanabe M.A.E."/>
            <person name="Weiss V.A."/>
            <person name="Yates M.A."/>
            <person name="Souza E.M."/>
        </authorList>
    </citation>
    <scope>NUCLEOTIDE SEQUENCE [LARGE SCALE GENOMIC DNA]</scope>
    <source>
        <strain evidence="7 8">SmR1</strain>
    </source>
</reference>
<dbReference type="InterPro" id="IPR015679">
    <property type="entry name" value="PLipase_D_fam"/>
</dbReference>
<keyword evidence="4" id="KW-0443">Lipid metabolism</keyword>
<feature type="region of interest" description="Disordered" evidence="5">
    <location>
        <begin position="1"/>
        <end position="74"/>
    </location>
</feature>
<organism evidence="7 8">
    <name type="scientific">Herbaspirillum seropedicae (strain SmR1)</name>
    <dbReference type="NCBI Taxonomy" id="757424"/>
    <lineage>
        <taxon>Bacteria</taxon>
        <taxon>Pseudomonadati</taxon>
        <taxon>Pseudomonadota</taxon>
        <taxon>Betaproteobacteria</taxon>
        <taxon>Burkholderiales</taxon>
        <taxon>Oxalobacteraceae</taxon>
        <taxon>Herbaspirillum</taxon>
    </lineage>
</organism>